<reference evidence="8" key="1">
    <citation type="submission" date="2018-12" db="EMBL/GenBank/DDBJ databases">
        <title>Tengunoibacter tsumagoiensis gen. nov., sp. nov., Dictyobacter kobayashii sp. nov., D. alpinus sp. nov., and D. joshuensis sp. nov. and description of Dictyobacteraceae fam. nov. within the order Ktedonobacterales isolated from Tengu-no-mugimeshi.</title>
        <authorList>
            <person name="Wang C.M."/>
            <person name="Zheng Y."/>
            <person name="Sakai Y."/>
            <person name="Toyoda A."/>
            <person name="Minakuchi Y."/>
            <person name="Abe K."/>
            <person name="Yokota A."/>
            <person name="Yabe S."/>
        </authorList>
    </citation>
    <scope>NUCLEOTIDE SEQUENCE [LARGE SCALE GENOMIC DNA]</scope>
    <source>
        <strain evidence="8">Uno11</strain>
    </source>
</reference>
<keyword evidence="5" id="KW-0902">Two-component regulatory system</keyword>
<dbReference type="Proteomes" id="UP000287188">
    <property type="component" value="Unassembled WGS sequence"/>
</dbReference>
<accession>A0A402AMN8</accession>
<dbReference type="Pfam" id="PF02518">
    <property type="entry name" value="HATPase_c"/>
    <property type="match status" value="1"/>
</dbReference>
<dbReference type="PANTHER" id="PTHR43711">
    <property type="entry name" value="TWO-COMPONENT HISTIDINE KINASE"/>
    <property type="match status" value="1"/>
</dbReference>
<keyword evidence="4" id="KW-0418">Kinase</keyword>
<comment type="caution">
    <text evidence="7">The sequence shown here is derived from an EMBL/GenBank/DDBJ whole genome shotgun (WGS) entry which is preliminary data.</text>
</comment>
<evidence type="ECO:0000256" key="1">
    <source>
        <dbReference type="ARBA" id="ARBA00000085"/>
    </source>
</evidence>
<evidence type="ECO:0000256" key="5">
    <source>
        <dbReference type="ARBA" id="ARBA00023012"/>
    </source>
</evidence>
<proteinExistence type="predicted"/>
<dbReference type="InterPro" id="IPR050736">
    <property type="entry name" value="Sensor_HK_Regulatory"/>
</dbReference>
<dbReference type="GO" id="GO:0000160">
    <property type="term" value="P:phosphorelay signal transduction system"/>
    <property type="evidence" value="ECO:0007669"/>
    <property type="project" value="UniProtKB-KW"/>
</dbReference>
<dbReference type="EC" id="2.7.13.3" evidence="2"/>
<evidence type="ECO:0000313" key="7">
    <source>
        <dbReference type="EMBL" id="GCE20431.1"/>
    </source>
</evidence>
<evidence type="ECO:0000256" key="4">
    <source>
        <dbReference type="ARBA" id="ARBA00022777"/>
    </source>
</evidence>
<dbReference type="EMBL" id="BIFS01000001">
    <property type="protein sequence ID" value="GCE20431.1"/>
    <property type="molecule type" value="Genomic_DNA"/>
</dbReference>
<evidence type="ECO:0000313" key="8">
    <source>
        <dbReference type="Proteomes" id="UP000287188"/>
    </source>
</evidence>
<comment type="catalytic activity">
    <reaction evidence="1">
        <text>ATP + protein L-histidine = ADP + protein N-phospho-L-histidine.</text>
        <dbReference type="EC" id="2.7.13.3"/>
    </reaction>
</comment>
<keyword evidence="3" id="KW-0808">Transferase</keyword>
<dbReference type="PANTHER" id="PTHR43711:SF1">
    <property type="entry name" value="HISTIDINE KINASE 1"/>
    <property type="match status" value="1"/>
</dbReference>
<dbReference type="AlphaFoldDB" id="A0A402AMN8"/>
<evidence type="ECO:0000259" key="6">
    <source>
        <dbReference type="Pfam" id="PF02518"/>
    </source>
</evidence>
<feature type="domain" description="Histidine kinase/HSP90-like ATPase" evidence="6">
    <location>
        <begin position="45"/>
        <end position="77"/>
    </location>
</feature>
<organism evidence="7 8">
    <name type="scientific">Dictyobacter kobayashii</name>
    <dbReference type="NCBI Taxonomy" id="2014872"/>
    <lineage>
        <taxon>Bacteria</taxon>
        <taxon>Bacillati</taxon>
        <taxon>Chloroflexota</taxon>
        <taxon>Ktedonobacteria</taxon>
        <taxon>Ktedonobacterales</taxon>
        <taxon>Dictyobacteraceae</taxon>
        <taxon>Dictyobacter</taxon>
    </lineage>
</organism>
<dbReference type="OrthoDB" id="9757990at2"/>
<evidence type="ECO:0000256" key="2">
    <source>
        <dbReference type="ARBA" id="ARBA00012438"/>
    </source>
</evidence>
<dbReference type="InterPro" id="IPR003594">
    <property type="entry name" value="HATPase_dom"/>
</dbReference>
<keyword evidence="8" id="KW-1185">Reference proteome</keyword>
<gene>
    <name evidence="7" type="ORF">KDK_42310</name>
</gene>
<name>A0A402AMN8_9CHLR</name>
<dbReference type="InterPro" id="IPR036890">
    <property type="entry name" value="HATPase_C_sf"/>
</dbReference>
<dbReference type="SUPFAM" id="SSF55874">
    <property type="entry name" value="ATPase domain of HSP90 chaperone/DNA topoisomerase II/histidine kinase"/>
    <property type="match status" value="1"/>
</dbReference>
<dbReference type="Gene3D" id="3.30.565.10">
    <property type="entry name" value="Histidine kinase-like ATPase, C-terminal domain"/>
    <property type="match status" value="1"/>
</dbReference>
<dbReference type="GO" id="GO:0004673">
    <property type="term" value="F:protein histidine kinase activity"/>
    <property type="evidence" value="ECO:0007669"/>
    <property type="project" value="UniProtKB-EC"/>
</dbReference>
<sequence>MGRSLTGTFDLPTVLADLVRSVQASAEQHSLMLETTEPEAKIVADQARIEQVIGNILDNAVKYSPHGGQVIVRLHRQGPIITSA</sequence>
<evidence type="ECO:0000256" key="3">
    <source>
        <dbReference type="ARBA" id="ARBA00022679"/>
    </source>
</evidence>
<protein>
    <recommendedName>
        <fullName evidence="2">histidine kinase</fullName>
        <ecNumber evidence="2">2.7.13.3</ecNumber>
    </recommendedName>
</protein>